<accession>A0A8C4JVJ6</accession>
<evidence type="ECO:0000313" key="4">
    <source>
        <dbReference type="Proteomes" id="UP000694423"/>
    </source>
</evidence>
<feature type="region of interest" description="Disordered" evidence="1">
    <location>
        <begin position="72"/>
        <end position="93"/>
    </location>
</feature>
<protein>
    <submittedName>
        <fullName evidence="3">Uncharacterized protein</fullName>
    </submittedName>
</protein>
<dbReference type="AlphaFoldDB" id="A0A8C4JVJ6"/>
<keyword evidence="2" id="KW-0472">Membrane</keyword>
<dbReference type="Proteomes" id="UP000694423">
    <property type="component" value="Unplaced"/>
</dbReference>
<dbReference type="Ensembl" id="ENSDNVT00000018224.1">
    <property type="protein sequence ID" value="ENSDNVP00000015157.1"/>
    <property type="gene ID" value="ENSDNVG00000010674.1"/>
</dbReference>
<keyword evidence="2" id="KW-1133">Transmembrane helix</keyword>
<evidence type="ECO:0000256" key="1">
    <source>
        <dbReference type="SAM" id="MobiDB-lite"/>
    </source>
</evidence>
<evidence type="ECO:0000256" key="2">
    <source>
        <dbReference type="SAM" id="Phobius"/>
    </source>
</evidence>
<reference evidence="3" key="2">
    <citation type="submission" date="2025-09" db="UniProtKB">
        <authorList>
            <consortium name="Ensembl"/>
        </authorList>
    </citation>
    <scope>IDENTIFICATION</scope>
</reference>
<sequence length="116" mass="13148">GPSPCFILGTPINIVALFFFNLKLSCKRSYLIPGTSARRRQQSPECHRALKQFSPLRGSSWKDVTATRRLPRLGPRMRVASRRSTRPPPALSSSCKVNYQLILLQSEYLQVKNVSF</sequence>
<reference evidence="3" key="1">
    <citation type="submission" date="2025-08" db="UniProtKB">
        <authorList>
            <consortium name="Ensembl"/>
        </authorList>
    </citation>
    <scope>IDENTIFICATION</scope>
</reference>
<keyword evidence="2" id="KW-0812">Transmembrane</keyword>
<organism evidence="3 4">
    <name type="scientific">Dromaius novaehollandiae</name>
    <name type="common">Emu</name>
    <dbReference type="NCBI Taxonomy" id="8790"/>
    <lineage>
        <taxon>Eukaryota</taxon>
        <taxon>Metazoa</taxon>
        <taxon>Chordata</taxon>
        <taxon>Craniata</taxon>
        <taxon>Vertebrata</taxon>
        <taxon>Euteleostomi</taxon>
        <taxon>Archelosauria</taxon>
        <taxon>Archosauria</taxon>
        <taxon>Dinosauria</taxon>
        <taxon>Saurischia</taxon>
        <taxon>Theropoda</taxon>
        <taxon>Coelurosauria</taxon>
        <taxon>Aves</taxon>
        <taxon>Palaeognathae</taxon>
        <taxon>Casuariiformes</taxon>
        <taxon>Dromaiidae</taxon>
        <taxon>Dromaius</taxon>
    </lineage>
</organism>
<proteinExistence type="predicted"/>
<keyword evidence="4" id="KW-1185">Reference proteome</keyword>
<name>A0A8C4JVJ6_DRONO</name>
<evidence type="ECO:0000313" key="3">
    <source>
        <dbReference type="Ensembl" id="ENSDNVP00000015157.1"/>
    </source>
</evidence>
<feature type="transmembrane region" description="Helical" evidence="2">
    <location>
        <begin position="6"/>
        <end position="22"/>
    </location>
</feature>